<keyword evidence="3" id="KW-1185">Reference proteome</keyword>
<dbReference type="AlphaFoldDB" id="A0AAD4JFU8"/>
<organism evidence="2 3">
    <name type="scientific">Perilla frutescens var. hirtella</name>
    <name type="common">Perilla citriodora</name>
    <name type="synonym">Perilla setoyensis</name>
    <dbReference type="NCBI Taxonomy" id="608512"/>
    <lineage>
        <taxon>Eukaryota</taxon>
        <taxon>Viridiplantae</taxon>
        <taxon>Streptophyta</taxon>
        <taxon>Embryophyta</taxon>
        <taxon>Tracheophyta</taxon>
        <taxon>Spermatophyta</taxon>
        <taxon>Magnoliopsida</taxon>
        <taxon>eudicotyledons</taxon>
        <taxon>Gunneridae</taxon>
        <taxon>Pentapetalae</taxon>
        <taxon>asterids</taxon>
        <taxon>lamiids</taxon>
        <taxon>Lamiales</taxon>
        <taxon>Lamiaceae</taxon>
        <taxon>Nepetoideae</taxon>
        <taxon>Elsholtzieae</taxon>
        <taxon>Perilla</taxon>
    </lineage>
</organism>
<accession>A0AAD4JFU8</accession>
<evidence type="ECO:0000313" key="3">
    <source>
        <dbReference type="Proteomes" id="UP001190926"/>
    </source>
</evidence>
<feature type="region of interest" description="Disordered" evidence="1">
    <location>
        <begin position="71"/>
        <end position="93"/>
    </location>
</feature>
<proteinExistence type="predicted"/>
<evidence type="ECO:0000256" key="1">
    <source>
        <dbReference type="SAM" id="MobiDB-lite"/>
    </source>
</evidence>
<reference evidence="2 3" key="1">
    <citation type="journal article" date="2021" name="Nat. Commun.">
        <title>Incipient diploidization of the medicinal plant Perilla within 10,000 years.</title>
        <authorList>
            <person name="Zhang Y."/>
            <person name="Shen Q."/>
            <person name="Leng L."/>
            <person name="Zhang D."/>
            <person name="Chen S."/>
            <person name="Shi Y."/>
            <person name="Ning Z."/>
            <person name="Chen S."/>
        </authorList>
    </citation>
    <scope>NUCLEOTIDE SEQUENCE [LARGE SCALE GENOMIC DNA]</scope>
    <source>
        <strain evidence="3">cv. PC099</strain>
    </source>
</reference>
<dbReference type="PANTHER" id="PTHR35324">
    <property type="entry name" value="BNAA08G03750D PROTEIN"/>
    <property type="match status" value="1"/>
</dbReference>
<protein>
    <submittedName>
        <fullName evidence="2">Uncharacterized protein</fullName>
    </submittedName>
</protein>
<dbReference type="EMBL" id="SDAM02000072">
    <property type="protein sequence ID" value="KAH6832320.1"/>
    <property type="molecule type" value="Genomic_DNA"/>
</dbReference>
<gene>
    <name evidence="2" type="ORF">C2S53_007418</name>
</gene>
<feature type="compositionally biased region" description="Basic and acidic residues" evidence="1">
    <location>
        <begin position="75"/>
        <end position="85"/>
    </location>
</feature>
<name>A0AAD4JFU8_PERFH</name>
<dbReference type="Proteomes" id="UP001190926">
    <property type="component" value="Unassembled WGS sequence"/>
</dbReference>
<comment type="caution">
    <text evidence="2">The sequence shown here is derived from an EMBL/GenBank/DDBJ whole genome shotgun (WGS) entry which is preliminary data.</text>
</comment>
<dbReference type="PANTHER" id="PTHR35324:SF4">
    <property type="entry name" value="EXPRESSED PROTEIN"/>
    <property type="match status" value="1"/>
</dbReference>
<sequence>MAFMVSENEASLSINEAHSKDGSEPPLGSVSSQLFLKSSSHRSLDKDVVLRRLRHHKTVSRLKSAFHAIMAAPPPHDDYDEKWLQRGDTFTSP</sequence>
<evidence type="ECO:0000313" key="2">
    <source>
        <dbReference type="EMBL" id="KAH6832320.1"/>
    </source>
</evidence>